<dbReference type="CDD" id="cd06171">
    <property type="entry name" value="Sigma70_r4"/>
    <property type="match status" value="1"/>
</dbReference>
<dbReference type="GO" id="GO:0006352">
    <property type="term" value="P:DNA-templated transcription initiation"/>
    <property type="evidence" value="ECO:0007669"/>
    <property type="project" value="InterPro"/>
</dbReference>
<dbReference type="EMBL" id="MLJW01000027">
    <property type="protein sequence ID" value="OIR09321.1"/>
    <property type="molecule type" value="Genomic_DNA"/>
</dbReference>
<dbReference type="InterPro" id="IPR014284">
    <property type="entry name" value="RNA_pol_sigma-70_dom"/>
</dbReference>
<dbReference type="InterPro" id="IPR013249">
    <property type="entry name" value="RNA_pol_sigma70_r4_t2"/>
</dbReference>
<dbReference type="InterPro" id="IPR039425">
    <property type="entry name" value="RNA_pol_sigma-70-like"/>
</dbReference>
<dbReference type="InterPro" id="IPR013325">
    <property type="entry name" value="RNA_pol_sigma_r2"/>
</dbReference>
<dbReference type="GO" id="GO:0016987">
    <property type="term" value="F:sigma factor activity"/>
    <property type="evidence" value="ECO:0007669"/>
    <property type="project" value="UniProtKB-KW"/>
</dbReference>
<comment type="caution">
    <text evidence="8">The sequence shown here is derived from an EMBL/GenBank/DDBJ whole genome shotgun (WGS) entry which is preliminary data.</text>
</comment>
<dbReference type="PANTHER" id="PTHR43133:SF8">
    <property type="entry name" value="RNA POLYMERASE SIGMA FACTOR HI_1459-RELATED"/>
    <property type="match status" value="1"/>
</dbReference>
<name>A0A1J5SLH7_9ZZZZ</name>
<keyword evidence="4" id="KW-0238">DNA-binding</keyword>
<evidence type="ECO:0000256" key="4">
    <source>
        <dbReference type="ARBA" id="ARBA00023125"/>
    </source>
</evidence>
<feature type="domain" description="RNA polymerase sigma factor 70 region 4 type 2" evidence="7">
    <location>
        <begin position="117"/>
        <end position="169"/>
    </location>
</feature>
<evidence type="ECO:0000256" key="1">
    <source>
        <dbReference type="ARBA" id="ARBA00010641"/>
    </source>
</evidence>
<accession>A0A1J5SLH7</accession>
<evidence type="ECO:0000256" key="2">
    <source>
        <dbReference type="ARBA" id="ARBA00023015"/>
    </source>
</evidence>
<gene>
    <name evidence="8" type="primary">rpoE_9</name>
    <name evidence="8" type="ORF">GALL_85540</name>
</gene>
<dbReference type="GO" id="GO:0003677">
    <property type="term" value="F:DNA binding"/>
    <property type="evidence" value="ECO:0007669"/>
    <property type="project" value="UniProtKB-KW"/>
</dbReference>
<dbReference type="Gene3D" id="1.10.10.10">
    <property type="entry name" value="Winged helix-like DNA-binding domain superfamily/Winged helix DNA-binding domain"/>
    <property type="match status" value="1"/>
</dbReference>
<dbReference type="PANTHER" id="PTHR43133">
    <property type="entry name" value="RNA POLYMERASE ECF-TYPE SIGMA FACTO"/>
    <property type="match status" value="1"/>
</dbReference>
<evidence type="ECO:0000259" key="7">
    <source>
        <dbReference type="Pfam" id="PF08281"/>
    </source>
</evidence>
<dbReference type="InterPro" id="IPR036388">
    <property type="entry name" value="WH-like_DNA-bd_sf"/>
</dbReference>
<comment type="similarity">
    <text evidence="1">Belongs to the sigma-70 factor family. ECF subfamily.</text>
</comment>
<dbReference type="NCBIfam" id="TIGR02937">
    <property type="entry name" value="sigma70-ECF"/>
    <property type="match status" value="1"/>
</dbReference>
<dbReference type="InterPro" id="IPR000838">
    <property type="entry name" value="RNA_pol_sigma70_ECF_CS"/>
</dbReference>
<keyword evidence="3" id="KW-0731">Sigma factor</keyword>
<keyword evidence="5" id="KW-0804">Transcription</keyword>
<keyword evidence="2" id="KW-0805">Transcription regulation</keyword>
<reference evidence="8" key="1">
    <citation type="submission" date="2016-10" db="EMBL/GenBank/DDBJ databases">
        <title>Sequence of Gallionella enrichment culture.</title>
        <authorList>
            <person name="Poehlein A."/>
            <person name="Muehling M."/>
            <person name="Daniel R."/>
        </authorList>
    </citation>
    <scope>NUCLEOTIDE SEQUENCE</scope>
</reference>
<sequence>MDTCEADLIARVLVRDDRHAFAELVKLHQAALRAFLRRLAHGDHALADDLAQEAFLEAYRKLSAYRGEARFKTWLFGIAYNRFRQSLRTQREKTVEPGQALLDAGSESPAPAADLRQDLGEALATLRPEEQTALQLCYGEGLSHEEASRVMGCPIGTLKSLILRAKQRLRGLLDAYSPTS</sequence>
<dbReference type="SUPFAM" id="SSF88659">
    <property type="entry name" value="Sigma3 and sigma4 domains of RNA polymerase sigma factors"/>
    <property type="match status" value="1"/>
</dbReference>
<evidence type="ECO:0000256" key="3">
    <source>
        <dbReference type="ARBA" id="ARBA00023082"/>
    </source>
</evidence>
<dbReference type="AlphaFoldDB" id="A0A1J5SLH7"/>
<evidence type="ECO:0000313" key="8">
    <source>
        <dbReference type="EMBL" id="OIR09321.1"/>
    </source>
</evidence>
<proteinExistence type="inferred from homology"/>
<dbReference type="Pfam" id="PF08281">
    <property type="entry name" value="Sigma70_r4_2"/>
    <property type="match status" value="1"/>
</dbReference>
<organism evidence="8">
    <name type="scientific">mine drainage metagenome</name>
    <dbReference type="NCBI Taxonomy" id="410659"/>
    <lineage>
        <taxon>unclassified sequences</taxon>
        <taxon>metagenomes</taxon>
        <taxon>ecological metagenomes</taxon>
    </lineage>
</organism>
<dbReference type="Pfam" id="PF04542">
    <property type="entry name" value="Sigma70_r2"/>
    <property type="match status" value="1"/>
</dbReference>
<dbReference type="Gene3D" id="1.10.1740.10">
    <property type="match status" value="1"/>
</dbReference>
<feature type="domain" description="RNA polymerase sigma-70 region 2" evidence="6">
    <location>
        <begin position="24"/>
        <end position="91"/>
    </location>
</feature>
<dbReference type="InterPro" id="IPR013324">
    <property type="entry name" value="RNA_pol_sigma_r3/r4-like"/>
</dbReference>
<dbReference type="SUPFAM" id="SSF88946">
    <property type="entry name" value="Sigma2 domain of RNA polymerase sigma factors"/>
    <property type="match status" value="1"/>
</dbReference>
<dbReference type="InterPro" id="IPR007627">
    <property type="entry name" value="RNA_pol_sigma70_r2"/>
</dbReference>
<dbReference type="PROSITE" id="PS01063">
    <property type="entry name" value="SIGMA70_ECF"/>
    <property type="match status" value="1"/>
</dbReference>
<protein>
    <submittedName>
        <fullName evidence="8">ECF RNA polymerase sigma-E factor</fullName>
    </submittedName>
</protein>
<evidence type="ECO:0000256" key="5">
    <source>
        <dbReference type="ARBA" id="ARBA00023163"/>
    </source>
</evidence>
<evidence type="ECO:0000259" key="6">
    <source>
        <dbReference type="Pfam" id="PF04542"/>
    </source>
</evidence>